<sequence>MTNDFFTSRRFRAYFRKLLTEHWRTICVATAILLGIMLVAEIWTALSSYSYYFSLENPESNYDPARETLFFTGALIFLVGGCISSSRLFTDGQRKAGRIHVLTTPVSPFESWLARWLLYVVGYIVVFFACFYLADLVRVAIFAPLLPKVPVSFVSIIPKSISDRETYPTMWFFYFFFTSWFVLGSFFFPKRPLLATSICIFIIGMLFFFVLLGVMDPFINLSDRQSALLKTIANLWLILHGLLNWWLSYQRYKEMEIIDHH</sequence>
<protein>
    <submittedName>
        <fullName evidence="2">Uncharacterized protein</fullName>
    </submittedName>
</protein>
<dbReference type="EMBL" id="UGTJ01000001">
    <property type="protein sequence ID" value="SUB80808.1"/>
    <property type="molecule type" value="Genomic_DNA"/>
</dbReference>
<feature type="transmembrane region" description="Helical" evidence="1">
    <location>
        <begin position="194"/>
        <end position="215"/>
    </location>
</feature>
<feature type="transmembrane region" description="Helical" evidence="1">
    <location>
        <begin position="170"/>
        <end position="188"/>
    </location>
</feature>
<gene>
    <name evidence="2" type="ORF">NCTC13063_02108</name>
</gene>
<feature type="transmembrane region" description="Helical" evidence="1">
    <location>
        <begin position="26"/>
        <end position="49"/>
    </location>
</feature>
<dbReference type="RefSeq" id="WP_115154066.1">
    <property type="nucleotide sequence ID" value="NZ_DAWBTJ010000150.1"/>
</dbReference>
<proteinExistence type="predicted"/>
<reference evidence="2 3" key="1">
    <citation type="submission" date="2018-06" db="EMBL/GenBank/DDBJ databases">
        <authorList>
            <consortium name="Pathogen Informatics"/>
            <person name="Doyle S."/>
        </authorList>
    </citation>
    <scope>NUCLEOTIDE SEQUENCE [LARGE SCALE GENOMIC DNA]</scope>
    <source>
        <strain evidence="2 3">NCTC13063</strain>
    </source>
</reference>
<dbReference type="AlphaFoldDB" id="A0AAQ1UIQ2"/>
<keyword evidence="1" id="KW-1133">Transmembrane helix</keyword>
<comment type="caution">
    <text evidence="2">The sequence shown here is derived from an EMBL/GenBank/DDBJ whole genome shotgun (WGS) entry which is preliminary data.</text>
</comment>
<evidence type="ECO:0000313" key="2">
    <source>
        <dbReference type="EMBL" id="SUB80808.1"/>
    </source>
</evidence>
<feature type="transmembrane region" description="Helical" evidence="1">
    <location>
        <begin position="69"/>
        <end position="89"/>
    </location>
</feature>
<accession>A0AAQ1UIQ2</accession>
<organism evidence="2 3">
    <name type="scientific">Segatella buccae</name>
    <dbReference type="NCBI Taxonomy" id="28126"/>
    <lineage>
        <taxon>Bacteria</taxon>
        <taxon>Pseudomonadati</taxon>
        <taxon>Bacteroidota</taxon>
        <taxon>Bacteroidia</taxon>
        <taxon>Bacteroidales</taxon>
        <taxon>Prevotellaceae</taxon>
        <taxon>Segatella</taxon>
    </lineage>
</organism>
<dbReference type="Proteomes" id="UP000255283">
    <property type="component" value="Unassembled WGS sequence"/>
</dbReference>
<feature type="transmembrane region" description="Helical" evidence="1">
    <location>
        <begin position="227"/>
        <end position="247"/>
    </location>
</feature>
<evidence type="ECO:0000256" key="1">
    <source>
        <dbReference type="SAM" id="Phobius"/>
    </source>
</evidence>
<keyword evidence="1" id="KW-0812">Transmembrane</keyword>
<name>A0AAQ1UIQ2_9BACT</name>
<keyword evidence="1" id="KW-0472">Membrane</keyword>
<feature type="transmembrane region" description="Helical" evidence="1">
    <location>
        <begin position="116"/>
        <end position="134"/>
    </location>
</feature>
<evidence type="ECO:0000313" key="3">
    <source>
        <dbReference type="Proteomes" id="UP000255283"/>
    </source>
</evidence>